<evidence type="ECO:0000256" key="1">
    <source>
        <dbReference type="SAM" id="MobiDB-lite"/>
    </source>
</evidence>
<reference evidence="3 4" key="1">
    <citation type="journal article" date="2014" name="Int. J. Syst. Evol. Microbiol.">
        <title>Complete genome sequence of Corynebacterium casei LMG S-19264T (=DSM 44701T), isolated from a smear-ripened cheese.</title>
        <authorList>
            <consortium name="US DOE Joint Genome Institute (JGI-PGF)"/>
            <person name="Walter F."/>
            <person name="Albersmeier A."/>
            <person name="Kalinowski J."/>
            <person name="Ruckert C."/>
        </authorList>
    </citation>
    <scope>NUCLEOTIDE SEQUENCE [LARGE SCALE GENOMIC DNA]</scope>
    <source>
        <strain evidence="3 4">CGMCC 1.12976</strain>
    </source>
</reference>
<dbReference type="EMBL" id="BMGP01000005">
    <property type="protein sequence ID" value="GGF32336.1"/>
    <property type="molecule type" value="Genomic_DNA"/>
</dbReference>
<feature type="transmembrane region" description="Helical" evidence="2">
    <location>
        <begin position="58"/>
        <end position="80"/>
    </location>
</feature>
<organism evidence="3 4">
    <name type="scientific">Subtercola lobariae</name>
    <dbReference type="NCBI Taxonomy" id="1588641"/>
    <lineage>
        <taxon>Bacteria</taxon>
        <taxon>Bacillati</taxon>
        <taxon>Actinomycetota</taxon>
        <taxon>Actinomycetes</taxon>
        <taxon>Micrococcales</taxon>
        <taxon>Microbacteriaceae</taxon>
        <taxon>Subtercola</taxon>
    </lineage>
</organism>
<keyword evidence="2" id="KW-1133">Transmembrane helix</keyword>
<feature type="region of interest" description="Disordered" evidence="1">
    <location>
        <begin position="259"/>
        <end position="290"/>
    </location>
</feature>
<sequence>MLPHPSPLTDELRHLDPAPPTELSAAELDRQALAFEQIIATRPSAAPRVRQTRSRRRLVISVAGAAVVLCATLVASALAFGSGASVNSYALPAHGLLSSWTPTSLPASVTPTEVQACADRLGFAPNGDVPTVLSSDKRGDFTSVFLEQGDSDGYCVLAGGAVENSINFEGLKAHPLTDPNSAEISVEQGGEWMYVVSGHAGANVSTLAVKNPDTGQDVTAAVAKGVWSAWWPVGPDSRAWKEGSQGEDYDNAISISYTTSDGQHHQSSEMSDTDDSVRDAPLPDESEPVLGSLAGWSAASEATVASTADVDSCVSASGGSASDALSTVIAETRGSYESLLVKRANAEVYCVLKAGRVQWSHDVGYPATDSVATDTASLTQMNGLDRIDSANRVSEAQGDAAPGVTAVTLHLAGGNDVQASVQNGEWMAWWPEVEPATLGGPTSDPTDASVAPIPAGPPAISWTTADGVMHDDQ</sequence>
<name>A0A917EXX3_9MICO</name>
<protein>
    <submittedName>
        <fullName evidence="3">Uncharacterized protein</fullName>
    </submittedName>
</protein>
<dbReference type="Proteomes" id="UP000598775">
    <property type="component" value="Unassembled WGS sequence"/>
</dbReference>
<gene>
    <name evidence="3" type="ORF">GCM10011399_26860</name>
</gene>
<proteinExistence type="predicted"/>
<accession>A0A917EXX3</accession>
<evidence type="ECO:0000313" key="4">
    <source>
        <dbReference type="Proteomes" id="UP000598775"/>
    </source>
</evidence>
<evidence type="ECO:0000313" key="3">
    <source>
        <dbReference type="EMBL" id="GGF32336.1"/>
    </source>
</evidence>
<evidence type="ECO:0000256" key="2">
    <source>
        <dbReference type="SAM" id="Phobius"/>
    </source>
</evidence>
<dbReference type="RefSeq" id="WP_188679133.1">
    <property type="nucleotide sequence ID" value="NZ_BMGP01000005.1"/>
</dbReference>
<keyword evidence="2" id="KW-0472">Membrane</keyword>
<keyword evidence="2" id="KW-0812">Transmembrane</keyword>
<comment type="caution">
    <text evidence="3">The sequence shown here is derived from an EMBL/GenBank/DDBJ whole genome shotgun (WGS) entry which is preliminary data.</text>
</comment>
<dbReference type="AlphaFoldDB" id="A0A917EXX3"/>
<keyword evidence="4" id="KW-1185">Reference proteome</keyword>